<dbReference type="AlphaFoldDB" id="A0AAJ1T0J3"/>
<protein>
    <submittedName>
        <fullName evidence="3">Glycopeptide antibiotics resistance protein</fullName>
    </submittedName>
</protein>
<accession>A0AAJ1T0J3</accession>
<proteinExistence type="predicted"/>
<evidence type="ECO:0000256" key="1">
    <source>
        <dbReference type="SAM" id="Phobius"/>
    </source>
</evidence>
<feature type="transmembrane region" description="Helical" evidence="1">
    <location>
        <begin position="12"/>
        <end position="35"/>
    </location>
</feature>
<dbReference type="InterPro" id="IPR006976">
    <property type="entry name" value="VanZ-like"/>
</dbReference>
<feature type="domain" description="VanZ-like" evidence="2">
    <location>
        <begin position="18"/>
        <end position="75"/>
    </location>
</feature>
<evidence type="ECO:0000313" key="4">
    <source>
        <dbReference type="Proteomes" id="UP001237207"/>
    </source>
</evidence>
<organism evidence="3 4">
    <name type="scientific">Oikeobacillus pervagus</name>
    <dbReference type="NCBI Taxonomy" id="1325931"/>
    <lineage>
        <taxon>Bacteria</taxon>
        <taxon>Bacillati</taxon>
        <taxon>Bacillota</taxon>
        <taxon>Bacilli</taxon>
        <taxon>Bacillales</taxon>
        <taxon>Bacillaceae</taxon>
        <taxon>Oikeobacillus</taxon>
    </lineage>
</organism>
<dbReference type="RefSeq" id="WP_307256480.1">
    <property type="nucleotide sequence ID" value="NZ_JAUSUC010000007.1"/>
</dbReference>
<sequence>MRKPYPFVVDRVSCSLLGIFNILMFVPLGIFQPLLFPKFKLFKWLLPVVASATLSIETYQTLTGVRIFELDDLLLGLALFLV</sequence>
<keyword evidence="1" id="KW-0472">Membrane</keyword>
<keyword evidence="1" id="KW-1133">Transmembrane helix</keyword>
<evidence type="ECO:0000313" key="3">
    <source>
        <dbReference type="EMBL" id="MDQ0214496.1"/>
    </source>
</evidence>
<keyword evidence="4" id="KW-1185">Reference proteome</keyword>
<reference evidence="3" key="1">
    <citation type="submission" date="2023-07" db="EMBL/GenBank/DDBJ databases">
        <title>Genomic Encyclopedia of Type Strains, Phase IV (KMG-IV): sequencing the most valuable type-strain genomes for metagenomic binning, comparative biology and taxonomic classification.</title>
        <authorList>
            <person name="Goeker M."/>
        </authorList>
    </citation>
    <scope>NUCLEOTIDE SEQUENCE</scope>
    <source>
        <strain evidence="3">DSM 23947</strain>
    </source>
</reference>
<dbReference type="Pfam" id="PF04892">
    <property type="entry name" value="VanZ"/>
    <property type="match status" value="1"/>
</dbReference>
<keyword evidence="1" id="KW-0812">Transmembrane</keyword>
<dbReference type="EMBL" id="JAUSUC010000007">
    <property type="protein sequence ID" value="MDQ0214496.1"/>
    <property type="molecule type" value="Genomic_DNA"/>
</dbReference>
<evidence type="ECO:0000259" key="2">
    <source>
        <dbReference type="Pfam" id="PF04892"/>
    </source>
</evidence>
<comment type="caution">
    <text evidence="3">The sequence shown here is derived from an EMBL/GenBank/DDBJ whole genome shotgun (WGS) entry which is preliminary data.</text>
</comment>
<gene>
    <name evidence="3" type="ORF">J2S13_000892</name>
</gene>
<dbReference type="Proteomes" id="UP001237207">
    <property type="component" value="Unassembled WGS sequence"/>
</dbReference>
<name>A0AAJ1T0J3_9BACI</name>